<organism evidence="1">
    <name type="scientific">marine metagenome</name>
    <dbReference type="NCBI Taxonomy" id="408172"/>
    <lineage>
        <taxon>unclassified sequences</taxon>
        <taxon>metagenomes</taxon>
        <taxon>ecological metagenomes</taxon>
    </lineage>
</organism>
<feature type="non-terminal residue" evidence="1">
    <location>
        <position position="78"/>
    </location>
</feature>
<evidence type="ECO:0000313" key="1">
    <source>
        <dbReference type="EMBL" id="SVE08703.1"/>
    </source>
</evidence>
<dbReference type="AlphaFoldDB" id="A0A383AM80"/>
<reference evidence="1" key="1">
    <citation type="submission" date="2018-05" db="EMBL/GenBank/DDBJ databases">
        <authorList>
            <person name="Lanie J.A."/>
            <person name="Ng W.-L."/>
            <person name="Kazmierczak K.M."/>
            <person name="Andrzejewski T.M."/>
            <person name="Davidsen T.M."/>
            <person name="Wayne K.J."/>
            <person name="Tettelin H."/>
            <person name="Glass J.I."/>
            <person name="Rusch D."/>
            <person name="Podicherti R."/>
            <person name="Tsui H.-C.T."/>
            <person name="Winkler M.E."/>
        </authorList>
    </citation>
    <scope>NUCLEOTIDE SEQUENCE</scope>
</reference>
<feature type="non-terminal residue" evidence="1">
    <location>
        <position position="1"/>
    </location>
</feature>
<name>A0A383AM80_9ZZZZ</name>
<proteinExistence type="predicted"/>
<gene>
    <name evidence="1" type="ORF">METZ01_LOCUS461557</name>
</gene>
<dbReference type="EMBL" id="UINC01193207">
    <property type="protein sequence ID" value="SVE08703.1"/>
    <property type="molecule type" value="Genomic_DNA"/>
</dbReference>
<sequence>VSEAIILGRKKLRGVTPNSENLKRGTNLVKHLLPKLCSFLVISTLSGFGLNVHSNGDSTSDYWDFPNSQRWIGDSAEG</sequence>
<accession>A0A383AM80</accession>
<protein>
    <submittedName>
        <fullName evidence="1">Uncharacterized protein</fullName>
    </submittedName>
</protein>